<protein>
    <recommendedName>
        <fullName evidence="3">SET domain-containing protein</fullName>
    </recommendedName>
</protein>
<dbReference type="Proteomes" id="UP000837857">
    <property type="component" value="Chromosome 15"/>
</dbReference>
<sequence>MKEHRNYICSNDKQTFLRFIQLNELGSGRMMLFALRPIKKGMQIFDNYGAHHALEDCQSRRASLKSQYKFICTCEACINNWPTYLSMGPSTFIPARQVLPQKGPC</sequence>
<dbReference type="PANTHER" id="PTHR47111">
    <property type="entry name" value="BCDNA.LD29892"/>
    <property type="match status" value="1"/>
</dbReference>
<dbReference type="EMBL" id="OW152827">
    <property type="protein sequence ID" value="CAH2043418.1"/>
    <property type="molecule type" value="Genomic_DNA"/>
</dbReference>
<proteinExistence type="predicted"/>
<evidence type="ECO:0008006" key="3">
    <source>
        <dbReference type="Google" id="ProtNLM"/>
    </source>
</evidence>
<dbReference type="SUPFAM" id="SSF82199">
    <property type="entry name" value="SET domain"/>
    <property type="match status" value="1"/>
</dbReference>
<organism evidence="1 2">
    <name type="scientific">Iphiclides podalirius</name>
    <name type="common">scarce swallowtail</name>
    <dbReference type="NCBI Taxonomy" id="110791"/>
    <lineage>
        <taxon>Eukaryota</taxon>
        <taxon>Metazoa</taxon>
        <taxon>Ecdysozoa</taxon>
        <taxon>Arthropoda</taxon>
        <taxon>Hexapoda</taxon>
        <taxon>Insecta</taxon>
        <taxon>Pterygota</taxon>
        <taxon>Neoptera</taxon>
        <taxon>Endopterygota</taxon>
        <taxon>Lepidoptera</taxon>
        <taxon>Glossata</taxon>
        <taxon>Ditrysia</taxon>
        <taxon>Papilionoidea</taxon>
        <taxon>Papilionidae</taxon>
        <taxon>Papilioninae</taxon>
        <taxon>Iphiclides</taxon>
    </lineage>
</organism>
<reference evidence="1" key="1">
    <citation type="submission" date="2022-03" db="EMBL/GenBank/DDBJ databases">
        <authorList>
            <person name="Martin H S."/>
        </authorList>
    </citation>
    <scope>NUCLEOTIDE SEQUENCE</scope>
</reference>
<dbReference type="Gene3D" id="2.170.270.10">
    <property type="entry name" value="SET domain"/>
    <property type="match status" value="1"/>
</dbReference>
<accession>A0ABN8I0C5</accession>
<gene>
    <name evidence="1" type="ORF">IPOD504_LOCUS4285</name>
</gene>
<feature type="non-terminal residue" evidence="1">
    <location>
        <position position="105"/>
    </location>
</feature>
<evidence type="ECO:0000313" key="2">
    <source>
        <dbReference type="Proteomes" id="UP000837857"/>
    </source>
</evidence>
<dbReference type="InterPro" id="IPR046341">
    <property type="entry name" value="SET_dom_sf"/>
</dbReference>
<dbReference type="PANTHER" id="PTHR47111:SF1">
    <property type="entry name" value="SET AND MYND DOMAIN-CONTAINING PROTEIN 4"/>
    <property type="match status" value="1"/>
</dbReference>
<evidence type="ECO:0000313" key="1">
    <source>
        <dbReference type="EMBL" id="CAH2043418.1"/>
    </source>
</evidence>
<keyword evidence="2" id="KW-1185">Reference proteome</keyword>
<name>A0ABN8I0C5_9NEOP</name>